<keyword evidence="5" id="KW-0408">Iron</keyword>
<keyword evidence="2" id="KW-0540">Nuclease</keyword>
<dbReference type="InterPro" id="IPR051827">
    <property type="entry name" value="Cas4_exonuclease"/>
</dbReference>
<reference evidence="7 8" key="1">
    <citation type="submission" date="2018-11" db="EMBL/GenBank/DDBJ databases">
        <authorList>
            <consortium name="Pathogen Informatics"/>
        </authorList>
    </citation>
    <scope>NUCLEOTIDE SEQUENCE [LARGE SCALE GENOMIC DNA]</scope>
</reference>
<dbReference type="PANTHER" id="PTHR36531:SF6">
    <property type="entry name" value="DNA REPLICATION ATP-DEPENDENT HELICASE_NUCLEASE DNA2"/>
    <property type="match status" value="1"/>
</dbReference>
<evidence type="ECO:0000256" key="3">
    <source>
        <dbReference type="ARBA" id="ARBA00022723"/>
    </source>
</evidence>
<proteinExistence type="predicted"/>
<dbReference type="GO" id="GO:0051536">
    <property type="term" value="F:iron-sulfur cluster binding"/>
    <property type="evidence" value="ECO:0007669"/>
    <property type="project" value="UniProtKB-KW"/>
</dbReference>
<evidence type="ECO:0000256" key="1">
    <source>
        <dbReference type="ARBA" id="ARBA00001966"/>
    </source>
</evidence>
<keyword evidence="3" id="KW-0479">Metal-binding</keyword>
<name>A0A3P7NMU1_9BILA</name>
<accession>A0A3P7NMU1</accession>
<protein>
    <submittedName>
        <fullName evidence="7">Uncharacterized protein</fullName>
    </submittedName>
</protein>
<dbReference type="Gene3D" id="3.90.320.10">
    <property type="match status" value="1"/>
</dbReference>
<evidence type="ECO:0000256" key="5">
    <source>
        <dbReference type="ARBA" id="ARBA00023004"/>
    </source>
</evidence>
<gene>
    <name evidence="7" type="ORF">GPUH_LOCUS20857</name>
</gene>
<sequence>MLFKNIPAYRSSRSKLYVLRHVFTNRYFTVPLFYILRVVTEAGEEMLTPLELKTGKSNVNTEHAMQVMLYCLALTSKQDKIGSGLLFYLLDEVSRAVVPKSADLKGILHLRNEIAASMSSISFDSLPEPLVDTRGCSWCSHALSCSLLQCSSGSHVTDSFFKKQLEHLSPAHIEYFIKFARWTLVETEFFDEQLDSMSDGVMLLILSADSKIITTASVILAKGALNLRFFFLRKVAITLSVGLIPSLHFTGPNLDVVANCRSDAFVVGAVYQLKKHDSSSTFTINLGNLVMLMRDSKQMAKMRSLLIDMRAPSFSKMRKEDISIISEVVKQLNGDQARAVVKCLMAKDFAVIEGFPGSGKRLCSLNQRQFRKTA</sequence>
<organism evidence="7 8">
    <name type="scientific">Gongylonema pulchrum</name>
    <dbReference type="NCBI Taxonomy" id="637853"/>
    <lineage>
        <taxon>Eukaryota</taxon>
        <taxon>Metazoa</taxon>
        <taxon>Ecdysozoa</taxon>
        <taxon>Nematoda</taxon>
        <taxon>Chromadorea</taxon>
        <taxon>Rhabditida</taxon>
        <taxon>Spirurina</taxon>
        <taxon>Spiruromorpha</taxon>
        <taxon>Spiruroidea</taxon>
        <taxon>Gongylonematidae</taxon>
        <taxon>Gongylonema</taxon>
    </lineage>
</organism>
<dbReference type="EMBL" id="UYRT01091300">
    <property type="protein sequence ID" value="VDN36968.1"/>
    <property type="molecule type" value="Genomic_DNA"/>
</dbReference>
<comment type="cofactor">
    <cofactor evidence="1">
        <name>[4Fe-4S] cluster</name>
        <dbReference type="ChEBI" id="CHEBI:49883"/>
    </cofactor>
</comment>
<dbReference type="PANTHER" id="PTHR36531">
    <property type="entry name" value="CRISPR-ASSOCIATED EXONUCLEASE CAS4"/>
    <property type="match status" value="1"/>
</dbReference>
<dbReference type="InterPro" id="IPR011604">
    <property type="entry name" value="PDDEXK-like_dom_sf"/>
</dbReference>
<dbReference type="AlphaFoldDB" id="A0A3P7NMU1"/>
<dbReference type="OrthoDB" id="5871723at2759"/>
<keyword evidence="6" id="KW-0411">Iron-sulfur</keyword>
<evidence type="ECO:0000313" key="7">
    <source>
        <dbReference type="EMBL" id="VDN36968.1"/>
    </source>
</evidence>
<evidence type="ECO:0000256" key="4">
    <source>
        <dbReference type="ARBA" id="ARBA00022801"/>
    </source>
</evidence>
<keyword evidence="8" id="KW-1185">Reference proteome</keyword>
<dbReference type="Gene3D" id="3.40.50.300">
    <property type="entry name" value="P-loop containing nucleotide triphosphate hydrolases"/>
    <property type="match status" value="1"/>
</dbReference>
<evidence type="ECO:0000313" key="8">
    <source>
        <dbReference type="Proteomes" id="UP000271098"/>
    </source>
</evidence>
<dbReference type="InterPro" id="IPR027417">
    <property type="entry name" value="P-loop_NTPase"/>
</dbReference>
<dbReference type="GO" id="GO:0004518">
    <property type="term" value="F:nuclease activity"/>
    <property type="evidence" value="ECO:0007669"/>
    <property type="project" value="UniProtKB-KW"/>
</dbReference>
<evidence type="ECO:0000256" key="6">
    <source>
        <dbReference type="ARBA" id="ARBA00023014"/>
    </source>
</evidence>
<dbReference type="GO" id="GO:0016787">
    <property type="term" value="F:hydrolase activity"/>
    <property type="evidence" value="ECO:0007669"/>
    <property type="project" value="UniProtKB-KW"/>
</dbReference>
<dbReference type="GO" id="GO:0046872">
    <property type="term" value="F:metal ion binding"/>
    <property type="evidence" value="ECO:0007669"/>
    <property type="project" value="UniProtKB-KW"/>
</dbReference>
<keyword evidence="4" id="KW-0378">Hydrolase</keyword>
<evidence type="ECO:0000256" key="2">
    <source>
        <dbReference type="ARBA" id="ARBA00022722"/>
    </source>
</evidence>
<dbReference type="Proteomes" id="UP000271098">
    <property type="component" value="Unassembled WGS sequence"/>
</dbReference>